<keyword evidence="2" id="KW-1185">Reference proteome</keyword>
<reference evidence="1" key="1">
    <citation type="journal article" date="2018" name="DNA Res.">
        <title>Multiple hybrid de novo genome assembly of finger millet, an orphan allotetraploid crop.</title>
        <authorList>
            <person name="Hatakeyama M."/>
            <person name="Aluri S."/>
            <person name="Balachadran M.T."/>
            <person name="Sivarajan S.R."/>
            <person name="Patrignani A."/>
            <person name="Gruter S."/>
            <person name="Poveda L."/>
            <person name="Shimizu-Inatsugi R."/>
            <person name="Baeten J."/>
            <person name="Francoijs K.J."/>
            <person name="Nataraja K.N."/>
            <person name="Reddy Y.A.N."/>
            <person name="Phadnis S."/>
            <person name="Ravikumar R.L."/>
            <person name="Schlapbach R."/>
            <person name="Sreeman S.M."/>
            <person name="Shimizu K.K."/>
        </authorList>
    </citation>
    <scope>NUCLEOTIDE SEQUENCE</scope>
</reference>
<gene>
    <name evidence="1" type="primary">gb26368</name>
    <name evidence="1" type="ORF">PR202_gb26368</name>
</gene>
<evidence type="ECO:0000313" key="2">
    <source>
        <dbReference type="Proteomes" id="UP001054889"/>
    </source>
</evidence>
<dbReference type="EMBL" id="BQKI01000095">
    <property type="protein sequence ID" value="GJN37415.1"/>
    <property type="molecule type" value="Genomic_DNA"/>
</dbReference>
<dbReference type="Proteomes" id="UP001054889">
    <property type="component" value="Unassembled WGS sequence"/>
</dbReference>
<evidence type="ECO:0000313" key="1">
    <source>
        <dbReference type="EMBL" id="GJN37415.1"/>
    </source>
</evidence>
<accession>A0AAV5FRN9</accession>
<comment type="caution">
    <text evidence="1">The sequence shown here is derived from an EMBL/GenBank/DDBJ whole genome shotgun (WGS) entry which is preliminary data.</text>
</comment>
<name>A0AAV5FRN9_ELECO</name>
<proteinExistence type="predicted"/>
<protein>
    <submittedName>
        <fullName evidence="1">Uncharacterized protein</fullName>
    </submittedName>
</protein>
<organism evidence="1 2">
    <name type="scientific">Eleusine coracana subsp. coracana</name>
    <dbReference type="NCBI Taxonomy" id="191504"/>
    <lineage>
        <taxon>Eukaryota</taxon>
        <taxon>Viridiplantae</taxon>
        <taxon>Streptophyta</taxon>
        <taxon>Embryophyta</taxon>
        <taxon>Tracheophyta</taxon>
        <taxon>Spermatophyta</taxon>
        <taxon>Magnoliopsida</taxon>
        <taxon>Liliopsida</taxon>
        <taxon>Poales</taxon>
        <taxon>Poaceae</taxon>
        <taxon>PACMAD clade</taxon>
        <taxon>Chloridoideae</taxon>
        <taxon>Cynodonteae</taxon>
        <taxon>Eleusininae</taxon>
        <taxon>Eleusine</taxon>
    </lineage>
</organism>
<sequence length="129" mass="14873">MPIKVNVRCSCNTLKQEWICQDVLKEYRKSGRDPKEVPKNQFGVGLLACGENCIKKMKATDSELHLRKSLENKVQDITIMALFFVRVPFSCSLAPLWRLPMCQNAGSDVTADKKRLKFPNSRFGQYYRQ</sequence>
<reference evidence="1" key="2">
    <citation type="submission" date="2021-12" db="EMBL/GenBank/DDBJ databases">
        <title>Resequencing data analysis of finger millet.</title>
        <authorList>
            <person name="Hatakeyama M."/>
            <person name="Aluri S."/>
            <person name="Balachadran M.T."/>
            <person name="Sivarajan S.R."/>
            <person name="Poveda L."/>
            <person name="Shimizu-Inatsugi R."/>
            <person name="Schlapbach R."/>
            <person name="Sreeman S.M."/>
            <person name="Shimizu K.K."/>
        </authorList>
    </citation>
    <scope>NUCLEOTIDE SEQUENCE</scope>
</reference>
<dbReference type="AlphaFoldDB" id="A0AAV5FRN9"/>